<evidence type="ECO:0000313" key="6">
    <source>
        <dbReference type="EMBL" id="KAE8246878.1"/>
    </source>
</evidence>
<proteinExistence type="inferred from homology"/>
<comment type="similarity">
    <text evidence="1 4">Belongs to the universal ribosomal protein uL16 family.</text>
</comment>
<dbReference type="SUPFAM" id="SSF54686">
    <property type="entry name" value="Ribosomal protein L16p/L10e"/>
    <property type="match status" value="1"/>
</dbReference>
<reference evidence="6" key="2">
    <citation type="journal article" date="2019" name="IMA Fungus">
        <title>Genome sequencing and comparison of five Tilletia species to identify candidate genes for the detection of regulated species infecting wheat.</title>
        <authorList>
            <person name="Nguyen H.D.T."/>
            <person name="Sultana T."/>
            <person name="Kesanakurti P."/>
            <person name="Hambleton S."/>
        </authorList>
    </citation>
    <scope>NUCLEOTIDE SEQUENCE</scope>
    <source>
        <strain evidence="6">DAOMC 236416</strain>
    </source>
</reference>
<dbReference type="NCBIfam" id="TIGR01164">
    <property type="entry name" value="rplP_bact"/>
    <property type="match status" value="1"/>
</dbReference>
<organism evidence="6 7">
    <name type="scientific">Tilletia indica</name>
    <dbReference type="NCBI Taxonomy" id="43049"/>
    <lineage>
        <taxon>Eukaryota</taxon>
        <taxon>Fungi</taxon>
        <taxon>Dikarya</taxon>
        <taxon>Basidiomycota</taxon>
        <taxon>Ustilaginomycotina</taxon>
        <taxon>Exobasidiomycetes</taxon>
        <taxon>Tilletiales</taxon>
        <taxon>Tilletiaceae</taxon>
        <taxon>Tilletia</taxon>
    </lineage>
</organism>
<dbReference type="CDD" id="cd01433">
    <property type="entry name" value="Ribosomal_L16_L10e"/>
    <property type="match status" value="1"/>
</dbReference>
<keyword evidence="2 4" id="KW-0689">Ribosomal protein</keyword>
<dbReference type="Pfam" id="PF00252">
    <property type="entry name" value="Ribosomal_L16"/>
    <property type="match status" value="1"/>
</dbReference>
<keyword evidence="3 4" id="KW-0687">Ribonucleoprotein</keyword>
<evidence type="ECO:0000256" key="1">
    <source>
        <dbReference type="ARBA" id="ARBA00008931"/>
    </source>
</evidence>
<feature type="region of interest" description="Disordered" evidence="5">
    <location>
        <begin position="17"/>
        <end position="36"/>
    </location>
</feature>
<dbReference type="OrthoDB" id="268521at2759"/>
<gene>
    <name evidence="6" type="ORF">A4X13_0g5590</name>
</gene>
<dbReference type="PRINTS" id="PR00060">
    <property type="entry name" value="RIBOSOMALL16"/>
</dbReference>
<evidence type="ECO:0000256" key="2">
    <source>
        <dbReference type="ARBA" id="ARBA00022980"/>
    </source>
</evidence>
<dbReference type="PANTHER" id="PTHR12220:SF13">
    <property type="entry name" value="LARGE RIBOSOMAL SUBUNIT PROTEIN UL16M"/>
    <property type="match status" value="1"/>
</dbReference>
<evidence type="ECO:0000256" key="4">
    <source>
        <dbReference type="RuleBase" id="RU004413"/>
    </source>
</evidence>
<dbReference type="InterPro" id="IPR016180">
    <property type="entry name" value="Ribosomal_uL16_dom"/>
</dbReference>
<dbReference type="GO" id="GO:0003735">
    <property type="term" value="F:structural constituent of ribosome"/>
    <property type="evidence" value="ECO:0007669"/>
    <property type="project" value="InterPro"/>
</dbReference>
<reference evidence="6" key="1">
    <citation type="submission" date="2016-04" db="EMBL/GenBank/DDBJ databases">
        <authorList>
            <person name="Nguyen H.D."/>
            <person name="Samba Siva P."/>
            <person name="Cullis J."/>
            <person name="Levesque C.A."/>
            <person name="Hambleton S."/>
        </authorList>
    </citation>
    <scope>NUCLEOTIDE SEQUENCE</scope>
    <source>
        <strain evidence="6">DAOMC 236416</strain>
    </source>
</reference>
<dbReference type="InterPro" id="IPR047873">
    <property type="entry name" value="Ribosomal_uL16"/>
</dbReference>
<sequence length="259" mass="27813">MMITSLTRSLRTLNLTSSSPALRSATTPTSSRIPRSTPFSILATTARPRPSPLLFRPSPSPQIRHKGNLAPRRVKYRKAHKGRIPVKIGGSIKGTTVQQGIYGIRVLEPCRLTAKQLQSAETALKRRLKVIKGAQVYMRVFPDVPVCVKGNETRMGKGKGAFEFWACRAAVGRVIFEVGGPVEIRAEVAKEALRLASAKLPVRTEFVSLASNPRLGAILVERHEQPASAVLSLPPSSTTAAAAAVAEVPLVVQAGSGQL</sequence>
<name>A0A8T8SRT8_9BASI</name>
<dbReference type="GO" id="GO:0019843">
    <property type="term" value="F:rRNA binding"/>
    <property type="evidence" value="ECO:0007669"/>
    <property type="project" value="InterPro"/>
</dbReference>
<evidence type="ECO:0008006" key="8">
    <source>
        <dbReference type="Google" id="ProtNLM"/>
    </source>
</evidence>
<dbReference type="InterPro" id="IPR000114">
    <property type="entry name" value="Ribosomal_uL16_bact-type"/>
</dbReference>
<protein>
    <recommendedName>
        <fullName evidence="8">Ribosomal protein L10e/L16 domain-containing protein</fullName>
    </recommendedName>
</protein>
<dbReference type="Proteomes" id="UP000077521">
    <property type="component" value="Unassembled WGS sequence"/>
</dbReference>
<dbReference type="PROSITE" id="PS00701">
    <property type="entry name" value="RIBOSOMAL_L16_2"/>
    <property type="match status" value="1"/>
</dbReference>
<evidence type="ECO:0000313" key="7">
    <source>
        <dbReference type="Proteomes" id="UP000077521"/>
    </source>
</evidence>
<dbReference type="InterPro" id="IPR036920">
    <property type="entry name" value="Ribosomal_uL16_sf"/>
</dbReference>
<evidence type="ECO:0000256" key="5">
    <source>
        <dbReference type="SAM" id="MobiDB-lite"/>
    </source>
</evidence>
<evidence type="ECO:0000256" key="3">
    <source>
        <dbReference type="ARBA" id="ARBA00023274"/>
    </source>
</evidence>
<dbReference type="AlphaFoldDB" id="A0A8T8SRT8"/>
<keyword evidence="7" id="KW-1185">Reference proteome</keyword>
<dbReference type="InterPro" id="IPR020798">
    <property type="entry name" value="Ribosomal_uL16_CS"/>
</dbReference>
<comment type="caution">
    <text evidence="6">The sequence shown here is derived from an EMBL/GenBank/DDBJ whole genome shotgun (WGS) entry which is preliminary data.</text>
</comment>
<dbReference type="GO" id="GO:0032543">
    <property type="term" value="P:mitochondrial translation"/>
    <property type="evidence" value="ECO:0007669"/>
    <property type="project" value="TreeGrafter"/>
</dbReference>
<dbReference type="PANTHER" id="PTHR12220">
    <property type="entry name" value="50S/60S RIBOSOMAL PROTEIN L16"/>
    <property type="match status" value="1"/>
</dbReference>
<accession>A0A8T8SRT8</accession>
<dbReference type="Gene3D" id="3.90.1170.10">
    <property type="entry name" value="Ribosomal protein L10e/L16"/>
    <property type="match status" value="1"/>
</dbReference>
<dbReference type="EMBL" id="LWDF02000448">
    <property type="protein sequence ID" value="KAE8246878.1"/>
    <property type="molecule type" value="Genomic_DNA"/>
</dbReference>
<dbReference type="GO" id="GO:0005762">
    <property type="term" value="C:mitochondrial large ribosomal subunit"/>
    <property type="evidence" value="ECO:0007669"/>
    <property type="project" value="TreeGrafter"/>
</dbReference>